<dbReference type="AlphaFoldDB" id="A0A6M5YCZ1"/>
<dbReference type="Pfam" id="PF07940">
    <property type="entry name" value="Hepar_II_III_C"/>
    <property type="match status" value="1"/>
</dbReference>
<dbReference type="Gene3D" id="2.70.98.70">
    <property type="match status" value="1"/>
</dbReference>
<evidence type="ECO:0000259" key="5">
    <source>
        <dbReference type="Pfam" id="PF07940"/>
    </source>
</evidence>
<evidence type="ECO:0000256" key="1">
    <source>
        <dbReference type="ARBA" id="ARBA00004418"/>
    </source>
</evidence>
<name>A0A6M5YCZ1_9BACT</name>
<dbReference type="InterPro" id="IPR012480">
    <property type="entry name" value="Hepar_II_III_C"/>
</dbReference>
<dbReference type="PANTHER" id="PTHR39210:SF1">
    <property type="entry name" value="HEPARIN-SULFATE LYASE"/>
    <property type="match status" value="1"/>
</dbReference>
<feature type="domain" description="Heparin-sulfate lyase N-terminal" evidence="6">
    <location>
        <begin position="162"/>
        <end position="307"/>
    </location>
</feature>
<accession>A0A6M5YCZ1</accession>
<dbReference type="KEGG" id="stae:HNV11_18180"/>
<dbReference type="EMBL" id="CP053435">
    <property type="protein sequence ID" value="QJW91166.1"/>
    <property type="molecule type" value="Genomic_DNA"/>
</dbReference>
<evidence type="ECO:0000256" key="2">
    <source>
        <dbReference type="ARBA" id="ARBA00022729"/>
    </source>
</evidence>
<evidence type="ECO:0000313" key="8">
    <source>
        <dbReference type="Proteomes" id="UP000502756"/>
    </source>
</evidence>
<keyword evidence="4 7" id="KW-0456">Lyase</keyword>
<protein>
    <submittedName>
        <fullName evidence="7">Alginate lyase family protein</fullName>
    </submittedName>
</protein>
<dbReference type="InterPro" id="IPR008929">
    <property type="entry name" value="Chondroitin_lyas"/>
</dbReference>
<dbReference type="Pfam" id="PF16889">
    <property type="entry name" value="Hepar_II_III_N"/>
    <property type="match status" value="1"/>
</dbReference>
<dbReference type="GO" id="GO:0016829">
    <property type="term" value="F:lyase activity"/>
    <property type="evidence" value="ECO:0007669"/>
    <property type="project" value="UniProtKB-KW"/>
</dbReference>
<gene>
    <name evidence="7" type="ORF">HNV11_18180</name>
</gene>
<dbReference type="PANTHER" id="PTHR39210">
    <property type="entry name" value="HEPARIN-SULFATE LYASE"/>
    <property type="match status" value="1"/>
</dbReference>
<proteinExistence type="predicted"/>
<evidence type="ECO:0000313" key="7">
    <source>
        <dbReference type="EMBL" id="QJW91166.1"/>
    </source>
</evidence>
<dbReference type="Gene3D" id="1.50.10.100">
    <property type="entry name" value="Chondroitin AC/alginate lyase"/>
    <property type="match status" value="1"/>
</dbReference>
<evidence type="ECO:0000256" key="4">
    <source>
        <dbReference type="ARBA" id="ARBA00023239"/>
    </source>
</evidence>
<feature type="domain" description="Heparinase II/III-like C-terminal" evidence="5">
    <location>
        <begin position="335"/>
        <end position="502"/>
    </location>
</feature>
<dbReference type="InterPro" id="IPR031680">
    <property type="entry name" value="Hepar_II_III_N"/>
</dbReference>
<sequence>MNEIGLIWRTVRHLHSRQIRYQVINRLRGRAQLRLPDSAPVGYFLAVPEADKPVSWVNGTFTFLNLPVSFDEEPDLRHEGVTTAASAGESAVDVLSPQGVSPDWNFADNGKLWTYNLNYFDFLNQPGLTADEGLALIQAFIGRTDTLKDGLEPYPASLRIINWVQFLSRNRIQDEEINRHLFAQTDLLRRRLEYHLAGNHLLENGFALLIGALYFRQADWFQQAARLTRAELEIQVLADGGHDERSPMYHQILLDRLLDVVLALQADNWHEDSELVDFLVEKGRQMLGWLEAVTFANGDVPMVNDAAWDIAPTTDQLREKASLVLAAGAGPVSKTALGQSGYRMLRLPRYELLADVGAVGPDHQPGHAHADTLSFVLYVDGQPVIVDSGTSTYQISPRRTWERSTTAHNTVEVGGQDSSEVWGGFRVGRRARVTLLADTDTVLAARHDGYRHLGITHERSWDLRPGEIRMNDLITGSSTCAISGMARLYIHPAISVRLAGDTALVGPLRLNFRSDRPVVPTLSQYDMATGFNQWQSGSCLSVLFVNRLHTQATLIE</sequence>
<keyword evidence="8" id="KW-1185">Reference proteome</keyword>
<dbReference type="Proteomes" id="UP000502756">
    <property type="component" value="Chromosome"/>
</dbReference>
<evidence type="ECO:0000256" key="3">
    <source>
        <dbReference type="ARBA" id="ARBA00022764"/>
    </source>
</evidence>
<dbReference type="RefSeq" id="WP_171741012.1">
    <property type="nucleotide sequence ID" value="NZ_CP053435.1"/>
</dbReference>
<organism evidence="7 8">
    <name type="scientific">Spirosoma taeanense</name>
    <dbReference type="NCBI Taxonomy" id="2735870"/>
    <lineage>
        <taxon>Bacteria</taxon>
        <taxon>Pseudomonadati</taxon>
        <taxon>Bacteroidota</taxon>
        <taxon>Cytophagia</taxon>
        <taxon>Cytophagales</taxon>
        <taxon>Cytophagaceae</taxon>
        <taxon>Spirosoma</taxon>
    </lineage>
</organism>
<dbReference type="GO" id="GO:0042597">
    <property type="term" value="C:periplasmic space"/>
    <property type="evidence" value="ECO:0007669"/>
    <property type="project" value="UniProtKB-SubCell"/>
</dbReference>
<dbReference type="SUPFAM" id="SSF48230">
    <property type="entry name" value="Chondroitin AC/alginate lyase"/>
    <property type="match status" value="1"/>
</dbReference>
<keyword evidence="3" id="KW-0574">Periplasm</keyword>
<keyword evidence="2" id="KW-0732">Signal</keyword>
<evidence type="ECO:0000259" key="6">
    <source>
        <dbReference type="Pfam" id="PF16889"/>
    </source>
</evidence>
<comment type="subcellular location">
    <subcellularLocation>
        <location evidence="1">Periplasm</location>
    </subcellularLocation>
</comment>
<reference evidence="7 8" key="1">
    <citation type="submission" date="2020-05" db="EMBL/GenBank/DDBJ databases">
        <title>Genome sequencing of Spirosoma sp. TS118.</title>
        <authorList>
            <person name="Lee J.-H."/>
            <person name="Jeong S."/>
            <person name="Zhao L."/>
            <person name="Jung J.-H."/>
            <person name="Kim M.-K."/>
            <person name="Lim S."/>
        </authorList>
    </citation>
    <scope>NUCLEOTIDE SEQUENCE [LARGE SCALE GENOMIC DNA]</scope>
    <source>
        <strain evidence="7 8">TS118</strain>
    </source>
</reference>